<evidence type="ECO:0000256" key="5">
    <source>
        <dbReference type="SAM" id="MobiDB-lite"/>
    </source>
</evidence>
<dbReference type="PANTHER" id="PTHR11782">
    <property type="entry name" value="ADENOSINE/GUANOSINE DIPHOSPHATASE"/>
    <property type="match status" value="1"/>
</dbReference>
<evidence type="ECO:0000256" key="1">
    <source>
        <dbReference type="ARBA" id="ARBA00009283"/>
    </source>
</evidence>
<feature type="region of interest" description="Disordered" evidence="5">
    <location>
        <begin position="1"/>
        <end position="42"/>
    </location>
</feature>
<keyword evidence="4" id="KW-0547">Nucleotide-binding</keyword>
<evidence type="ECO:0008006" key="9">
    <source>
        <dbReference type="Google" id="ProtNLM"/>
    </source>
</evidence>
<evidence type="ECO:0000256" key="4">
    <source>
        <dbReference type="PIRSR" id="PIRSR600407-2"/>
    </source>
</evidence>
<keyword evidence="6" id="KW-0812">Transmembrane</keyword>
<proteinExistence type="inferred from homology"/>
<evidence type="ECO:0000256" key="2">
    <source>
        <dbReference type="ARBA" id="ARBA00022801"/>
    </source>
</evidence>
<feature type="compositionally biased region" description="Basic and acidic residues" evidence="5">
    <location>
        <begin position="10"/>
        <end position="20"/>
    </location>
</feature>
<feature type="compositionally biased region" description="Basic residues" evidence="5">
    <location>
        <begin position="30"/>
        <end position="42"/>
    </location>
</feature>
<dbReference type="Gene3D" id="3.30.420.40">
    <property type="match status" value="1"/>
</dbReference>
<evidence type="ECO:0000256" key="3">
    <source>
        <dbReference type="PIRSR" id="PIRSR600407-1"/>
    </source>
</evidence>
<keyword evidence="8" id="KW-1185">Reference proteome</keyword>
<dbReference type="Gene3D" id="3.30.420.150">
    <property type="entry name" value="Exopolyphosphatase. Domain 2"/>
    <property type="match status" value="1"/>
</dbReference>
<gene>
    <name evidence="7" type="ORF">MTR67_021795</name>
</gene>
<sequence length="573" mass="64576">MRRSNARKINRVDNKSKTMESAKLQYRPSRSSHRSPNRNSSKSKSRIFCYTSIVFVIAFLCYVFVFSSHVRFSVKRKYGIVIDGGSTGTRIHVFEYEVRNGVPVYDFGDKGLVSMRVNPGLSAYAEEPEMASESVGKLVEFGKQNVPQEYWSSTEIRLMATAGMRLLDSGVQEKILEVCRGVLRDSGLKFMDDWASVISGSDEGLYAWVIANYALGTLGSDPLQTTGIIELGGASAQVTFVSNEPMPPEYSRTIKFRNFTYRIYSHSLLQFGQICYCILHCMLNVVKLVADNSTLLGALLSSGLNISQNVAFDLLLESLVARGHHQAPESVKLMDPCSPRGYPHNLMSLKLSPSSLSDRTRHLSSLYPSGNFSECRSASLSLLQKDKESCPYKSCYIGSTFMPKLQGNFLATENFFYTSRFFGLPPKAFLSDLMAAGKSFCEEDWSSLKSKYPSLQEEDLHRYCFSSAYILAILHDSLGIALDDDRIGYANQVENIPLDWALGAFILQSTAELDKEHSGWFANMFSEDSLILLLFFAFFILVMFTAWYVSKWRKPQLKTVYDLEKGKYIVTRW</sequence>
<dbReference type="EMBL" id="CP133616">
    <property type="protein sequence ID" value="WMV28410.1"/>
    <property type="molecule type" value="Genomic_DNA"/>
</dbReference>
<dbReference type="AlphaFoldDB" id="A0AAF0QWJ6"/>
<accession>A0AAF0QWJ6</accession>
<keyword evidence="6" id="KW-1133">Transmembrane helix</keyword>
<evidence type="ECO:0000313" key="7">
    <source>
        <dbReference type="EMBL" id="WMV28410.1"/>
    </source>
</evidence>
<protein>
    <recommendedName>
        <fullName evidence="9">Apyrase 6</fullName>
    </recommendedName>
</protein>
<keyword evidence="2" id="KW-0378">Hydrolase</keyword>
<feature type="transmembrane region" description="Helical" evidence="6">
    <location>
        <begin position="530"/>
        <end position="549"/>
    </location>
</feature>
<keyword evidence="6" id="KW-0472">Membrane</keyword>
<dbReference type="GO" id="GO:0005524">
    <property type="term" value="F:ATP binding"/>
    <property type="evidence" value="ECO:0007669"/>
    <property type="project" value="UniProtKB-KW"/>
</dbReference>
<feature type="transmembrane region" description="Helical" evidence="6">
    <location>
        <begin position="47"/>
        <end position="67"/>
    </location>
</feature>
<dbReference type="InterPro" id="IPR000407">
    <property type="entry name" value="GDA1_CD39_NTPase"/>
</dbReference>
<dbReference type="PANTHER" id="PTHR11782:SF3">
    <property type="entry name" value="APYRASE 6-RELATED"/>
    <property type="match status" value="1"/>
</dbReference>
<evidence type="ECO:0000256" key="6">
    <source>
        <dbReference type="SAM" id="Phobius"/>
    </source>
</evidence>
<organism evidence="7 8">
    <name type="scientific">Solanum verrucosum</name>
    <dbReference type="NCBI Taxonomy" id="315347"/>
    <lineage>
        <taxon>Eukaryota</taxon>
        <taxon>Viridiplantae</taxon>
        <taxon>Streptophyta</taxon>
        <taxon>Embryophyta</taxon>
        <taxon>Tracheophyta</taxon>
        <taxon>Spermatophyta</taxon>
        <taxon>Magnoliopsida</taxon>
        <taxon>eudicotyledons</taxon>
        <taxon>Gunneridae</taxon>
        <taxon>Pentapetalae</taxon>
        <taxon>asterids</taxon>
        <taxon>lamiids</taxon>
        <taxon>Solanales</taxon>
        <taxon>Solanaceae</taxon>
        <taxon>Solanoideae</taxon>
        <taxon>Solaneae</taxon>
        <taxon>Solanum</taxon>
    </lineage>
</organism>
<evidence type="ECO:0000313" key="8">
    <source>
        <dbReference type="Proteomes" id="UP001234989"/>
    </source>
</evidence>
<feature type="active site" description="Proton acceptor" evidence="3">
    <location>
        <position position="203"/>
    </location>
</feature>
<comment type="similarity">
    <text evidence="1">Belongs to the GDA1/CD39 NTPase family.</text>
</comment>
<dbReference type="Proteomes" id="UP001234989">
    <property type="component" value="Chromosome 5"/>
</dbReference>
<keyword evidence="4" id="KW-0067">ATP-binding</keyword>
<dbReference type="GO" id="GO:0016020">
    <property type="term" value="C:membrane"/>
    <property type="evidence" value="ECO:0007669"/>
    <property type="project" value="TreeGrafter"/>
</dbReference>
<name>A0AAF0QWJ6_SOLVR</name>
<dbReference type="Pfam" id="PF01150">
    <property type="entry name" value="GDA1_CD39"/>
    <property type="match status" value="1"/>
</dbReference>
<reference evidence="7" key="1">
    <citation type="submission" date="2023-08" db="EMBL/GenBank/DDBJ databases">
        <title>A de novo genome assembly of Solanum verrucosum Schlechtendal, a Mexican diploid species geographically isolated from the other diploid A-genome species in potato relatives.</title>
        <authorList>
            <person name="Hosaka K."/>
        </authorList>
    </citation>
    <scope>NUCLEOTIDE SEQUENCE</scope>
    <source>
        <tissue evidence="7">Young leaves</tissue>
    </source>
</reference>
<feature type="binding site" evidence="4">
    <location>
        <begin position="233"/>
        <end position="237"/>
    </location>
    <ligand>
        <name>ATP</name>
        <dbReference type="ChEBI" id="CHEBI:30616"/>
    </ligand>
</feature>
<dbReference type="GO" id="GO:0017110">
    <property type="term" value="F:nucleoside diphosphate phosphatase activity"/>
    <property type="evidence" value="ECO:0007669"/>
    <property type="project" value="TreeGrafter"/>
</dbReference>
<dbReference type="GO" id="GO:0009134">
    <property type="term" value="P:nucleoside diphosphate catabolic process"/>
    <property type="evidence" value="ECO:0007669"/>
    <property type="project" value="TreeGrafter"/>
</dbReference>